<dbReference type="GO" id="GO:0000156">
    <property type="term" value="F:phosphorelay response regulator activity"/>
    <property type="evidence" value="ECO:0007669"/>
    <property type="project" value="TreeGrafter"/>
</dbReference>
<dbReference type="GO" id="GO:0006355">
    <property type="term" value="P:regulation of DNA-templated transcription"/>
    <property type="evidence" value="ECO:0007669"/>
    <property type="project" value="InterPro"/>
</dbReference>
<dbReference type="InterPro" id="IPR036388">
    <property type="entry name" value="WH-like_DNA-bd_sf"/>
</dbReference>
<dbReference type="InterPro" id="IPR001867">
    <property type="entry name" value="OmpR/PhoB-type_DNA-bd"/>
</dbReference>
<dbReference type="GO" id="GO:0032993">
    <property type="term" value="C:protein-DNA complex"/>
    <property type="evidence" value="ECO:0007669"/>
    <property type="project" value="TreeGrafter"/>
</dbReference>
<evidence type="ECO:0000256" key="4">
    <source>
        <dbReference type="ARBA" id="ARBA00023125"/>
    </source>
</evidence>
<evidence type="ECO:0000313" key="13">
    <source>
        <dbReference type="Proteomes" id="UP000268033"/>
    </source>
</evidence>
<dbReference type="Proteomes" id="UP000268033">
    <property type="component" value="Unassembled WGS sequence"/>
</dbReference>
<dbReference type="PROSITE" id="PS50110">
    <property type="entry name" value="RESPONSE_REGULATORY"/>
    <property type="match status" value="1"/>
</dbReference>
<evidence type="ECO:0000313" key="12">
    <source>
        <dbReference type="EMBL" id="ROQ28505.1"/>
    </source>
</evidence>
<evidence type="ECO:0000256" key="7">
    <source>
        <dbReference type="ARBA" id="ARBA00041745"/>
    </source>
</evidence>
<evidence type="ECO:0000259" key="10">
    <source>
        <dbReference type="PROSITE" id="PS50110"/>
    </source>
</evidence>
<reference evidence="12 13" key="1">
    <citation type="submission" date="2018-11" db="EMBL/GenBank/DDBJ databases">
        <title>Genomic Encyclopedia of Type Strains, Phase IV (KMG-IV): sequencing the most valuable type-strain genomes for metagenomic binning, comparative biology and taxonomic classification.</title>
        <authorList>
            <person name="Goeker M."/>
        </authorList>
    </citation>
    <scope>NUCLEOTIDE SEQUENCE [LARGE SCALE GENOMIC DNA]</scope>
    <source>
        <strain evidence="12 13">DSM 21945</strain>
    </source>
</reference>
<dbReference type="Gene3D" id="1.10.10.10">
    <property type="entry name" value="Winged helix-like DNA-binding domain superfamily/Winged helix DNA-binding domain"/>
    <property type="match status" value="1"/>
</dbReference>
<dbReference type="SMART" id="SM00448">
    <property type="entry name" value="REC"/>
    <property type="match status" value="1"/>
</dbReference>
<keyword evidence="5" id="KW-0804">Transcription</keyword>
<dbReference type="PROSITE" id="PS51755">
    <property type="entry name" value="OMPR_PHOB"/>
    <property type="match status" value="1"/>
</dbReference>
<dbReference type="SMART" id="SM00862">
    <property type="entry name" value="Trans_reg_C"/>
    <property type="match status" value="1"/>
</dbReference>
<evidence type="ECO:0000256" key="2">
    <source>
        <dbReference type="ARBA" id="ARBA00023012"/>
    </source>
</evidence>
<evidence type="ECO:0000256" key="8">
    <source>
        <dbReference type="PROSITE-ProRule" id="PRU00169"/>
    </source>
</evidence>
<proteinExistence type="predicted"/>
<dbReference type="RefSeq" id="WP_123420997.1">
    <property type="nucleotide sequence ID" value="NZ_JBLXEP010000004.1"/>
</dbReference>
<dbReference type="SUPFAM" id="SSF52172">
    <property type="entry name" value="CheY-like"/>
    <property type="match status" value="1"/>
</dbReference>
<dbReference type="Gene3D" id="3.40.50.2300">
    <property type="match status" value="1"/>
</dbReference>
<dbReference type="InterPro" id="IPR011006">
    <property type="entry name" value="CheY-like_superfamily"/>
</dbReference>
<evidence type="ECO:0000256" key="6">
    <source>
        <dbReference type="ARBA" id="ARBA00040496"/>
    </source>
</evidence>
<feature type="domain" description="OmpR/PhoB-type" evidence="11">
    <location>
        <begin position="123"/>
        <end position="222"/>
    </location>
</feature>
<dbReference type="InterPro" id="IPR016032">
    <property type="entry name" value="Sig_transdc_resp-reg_C-effctor"/>
</dbReference>
<comment type="caution">
    <text evidence="12">The sequence shown here is derived from an EMBL/GenBank/DDBJ whole genome shotgun (WGS) entry which is preliminary data.</text>
</comment>
<dbReference type="Pfam" id="PF00072">
    <property type="entry name" value="Response_reg"/>
    <property type="match status" value="1"/>
</dbReference>
<dbReference type="GO" id="GO:0000976">
    <property type="term" value="F:transcription cis-regulatory region binding"/>
    <property type="evidence" value="ECO:0007669"/>
    <property type="project" value="TreeGrafter"/>
</dbReference>
<keyword evidence="4 9" id="KW-0238">DNA-binding</keyword>
<dbReference type="FunFam" id="3.40.50.2300:FF:000001">
    <property type="entry name" value="DNA-binding response regulator PhoB"/>
    <property type="match status" value="1"/>
</dbReference>
<name>A0A3N1PIQ9_9GAMM</name>
<feature type="domain" description="Response regulatory" evidence="10">
    <location>
        <begin position="6"/>
        <end position="119"/>
    </location>
</feature>
<feature type="DNA-binding region" description="OmpR/PhoB-type" evidence="9">
    <location>
        <begin position="123"/>
        <end position="222"/>
    </location>
</feature>
<sequence length="224" mass="25933">MNTNSRVLIVEDELKIATLLVEYFQAAGFDCVHLDRGDVVMTVFGEQEFDLVLLDLMLPGIDGLEICRRIRAISMVPIMMLSARTDEVDRLLGLELQADDYICKPFSPREVVARARGLLRRTQSQWHSDKVVLDNHAYQVRHGASTIDLTKVEFELLKILYQQPGRIYSRAQLMNAMYRDYRVVAERTVDSHVKKLRKKLKDLTPEHELIQSVYGLGYKYEQCR</sequence>
<dbReference type="InterPro" id="IPR039420">
    <property type="entry name" value="WalR-like"/>
</dbReference>
<feature type="modified residue" description="4-aspartylphosphate" evidence="8">
    <location>
        <position position="55"/>
    </location>
</feature>
<keyword evidence="3" id="KW-0805">Transcription regulation</keyword>
<dbReference type="Pfam" id="PF00486">
    <property type="entry name" value="Trans_reg_C"/>
    <property type="match status" value="1"/>
</dbReference>
<keyword evidence="1 8" id="KW-0597">Phosphoprotein</keyword>
<evidence type="ECO:0000256" key="3">
    <source>
        <dbReference type="ARBA" id="ARBA00023015"/>
    </source>
</evidence>
<evidence type="ECO:0000256" key="5">
    <source>
        <dbReference type="ARBA" id="ARBA00023163"/>
    </source>
</evidence>
<dbReference type="CDD" id="cd00383">
    <property type="entry name" value="trans_reg_C"/>
    <property type="match status" value="1"/>
</dbReference>
<accession>A0A3N1PIQ9</accession>
<protein>
    <recommendedName>
        <fullName evidence="6">DNA-binding dual transcriptional regulator OmpR</fullName>
    </recommendedName>
    <alternativeName>
        <fullName evidence="7">Transcriptional regulatory protein OmpR</fullName>
    </alternativeName>
</protein>
<keyword evidence="2" id="KW-0902">Two-component regulatory system</keyword>
<dbReference type="Gene3D" id="6.10.250.690">
    <property type="match status" value="1"/>
</dbReference>
<dbReference type="EMBL" id="RJUL01000003">
    <property type="protein sequence ID" value="ROQ28505.1"/>
    <property type="molecule type" value="Genomic_DNA"/>
</dbReference>
<gene>
    <name evidence="12" type="ORF">EDC28_10398</name>
</gene>
<dbReference type="InterPro" id="IPR001789">
    <property type="entry name" value="Sig_transdc_resp-reg_receiver"/>
</dbReference>
<organism evidence="12 13">
    <name type="scientific">Gallaecimonas pentaromativorans</name>
    <dbReference type="NCBI Taxonomy" id="584787"/>
    <lineage>
        <taxon>Bacteria</taxon>
        <taxon>Pseudomonadati</taxon>
        <taxon>Pseudomonadota</taxon>
        <taxon>Gammaproteobacteria</taxon>
        <taxon>Enterobacterales</taxon>
        <taxon>Gallaecimonadaceae</taxon>
        <taxon>Gallaecimonas</taxon>
    </lineage>
</organism>
<dbReference type="PANTHER" id="PTHR48111">
    <property type="entry name" value="REGULATOR OF RPOS"/>
    <property type="match status" value="1"/>
</dbReference>
<dbReference type="SUPFAM" id="SSF46894">
    <property type="entry name" value="C-terminal effector domain of the bipartite response regulators"/>
    <property type="match status" value="1"/>
</dbReference>
<dbReference type="STRING" id="584787.GCA_001247655_00329"/>
<dbReference type="AlphaFoldDB" id="A0A3N1PIQ9"/>
<evidence type="ECO:0000256" key="1">
    <source>
        <dbReference type="ARBA" id="ARBA00022553"/>
    </source>
</evidence>
<keyword evidence="13" id="KW-1185">Reference proteome</keyword>
<dbReference type="PANTHER" id="PTHR48111:SF4">
    <property type="entry name" value="DNA-BINDING DUAL TRANSCRIPTIONAL REGULATOR OMPR"/>
    <property type="match status" value="1"/>
</dbReference>
<evidence type="ECO:0000256" key="9">
    <source>
        <dbReference type="PROSITE-ProRule" id="PRU01091"/>
    </source>
</evidence>
<dbReference type="GO" id="GO:0005829">
    <property type="term" value="C:cytosol"/>
    <property type="evidence" value="ECO:0007669"/>
    <property type="project" value="TreeGrafter"/>
</dbReference>
<evidence type="ECO:0000259" key="11">
    <source>
        <dbReference type="PROSITE" id="PS51755"/>
    </source>
</evidence>